<dbReference type="InterPro" id="IPR040636">
    <property type="entry name" value="PatG_C"/>
</dbReference>
<keyword evidence="4" id="KW-1185">Reference proteome</keyword>
<dbReference type="EMBL" id="JBEZNA010000068">
    <property type="protein sequence ID" value="MEU9580209.1"/>
    <property type="molecule type" value="Genomic_DNA"/>
</dbReference>
<name>A0ABV3EVQ0_9ACTN</name>
<reference evidence="3 4" key="1">
    <citation type="submission" date="2024-06" db="EMBL/GenBank/DDBJ databases">
        <title>The Natural Products Discovery Center: Release of the First 8490 Sequenced Strains for Exploring Actinobacteria Biosynthetic Diversity.</title>
        <authorList>
            <person name="Kalkreuter E."/>
            <person name="Kautsar S.A."/>
            <person name="Yang D."/>
            <person name="Bader C.D."/>
            <person name="Teijaro C.N."/>
            <person name="Fluegel L."/>
            <person name="Davis C.M."/>
            <person name="Simpson J.R."/>
            <person name="Lauterbach L."/>
            <person name="Steele A.D."/>
            <person name="Gui C."/>
            <person name="Meng S."/>
            <person name="Li G."/>
            <person name="Viehrig K."/>
            <person name="Ye F."/>
            <person name="Su P."/>
            <person name="Kiefer A.F."/>
            <person name="Nichols A."/>
            <person name="Cepeda A.J."/>
            <person name="Yan W."/>
            <person name="Fan B."/>
            <person name="Jiang Y."/>
            <person name="Adhikari A."/>
            <person name="Zheng C.-J."/>
            <person name="Schuster L."/>
            <person name="Cowan T.M."/>
            <person name="Smanski M.J."/>
            <person name="Chevrette M.G."/>
            <person name="De Carvalho L.P.S."/>
            <person name="Shen B."/>
        </authorList>
    </citation>
    <scope>NUCLEOTIDE SEQUENCE [LARGE SCALE GENOMIC DNA]</scope>
    <source>
        <strain evidence="3 4">NPDC048117</strain>
    </source>
</reference>
<evidence type="ECO:0000256" key="1">
    <source>
        <dbReference type="SAM" id="MobiDB-lite"/>
    </source>
</evidence>
<accession>A0ABV3EVQ0</accession>
<feature type="region of interest" description="Disordered" evidence="1">
    <location>
        <begin position="1"/>
        <end position="53"/>
    </location>
</feature>
<gene>
    <name evidence="3" type="ORF">AB0D95_23600</name>
</gene>
<comment type="caution">
    <text evidence="3">The sequence shown here is derived from an EMBL/GenBank/DDBJ whole genome shotgun (WGS) entry which is preliminary data.</text>
</comment>
<proteinExistence type="predicted"/>
<evidence type="ECO:0000313" key="4">
    <source>
        <dbReference type="Proteomes" id="UP001551584"/>
    </source>
</evidence>
<evidence type="ECO:0000259" key="2">
    <source>
        <dbReference type="Pfam" id="PF18065"/>
    </source>
</evidence>
<dbReference type="Proteomes" id="UP001551584">
    <property type="component" value="Unassembled WGS sequence"/>
</dbReference>
<sequence>MDPERIDVPAGPRPARPDEAPEPPAPAGNASLTQAGCGCTEDAYPPESEAGGPPRAAGHGFVYALGRVRVQFPSLGVEKEFAQVVARQKPAGLTDQELLHAVLSDPENRYLVRQLCFVLSIREIDTYILRPSDPSGYDQLIAAVRPVPSPLDLDVVIGRRGPVAPPELCNGLTVPVVTFEQIYSFHSKDLIKAVDPPEDIPAKEFRDAAADLLARLLQLGDNSGAADEHRAVNYAAVRNDRIYRKTVQLSAHGFRLSAVDVSPSRLSGTRRILDVVFSFTHREADVTEKYFVRIDVTEMFPFLRSNWTAYYDR</sequence>
<feature type="domain" description="PatG C-terminal" evidence="2">
    <location>
        <begin position="202"/>
        <end position="309"/>
    </location>
</feature>
<protein>
    <recommendedName>
        <fullName evidence="2">PatG C-terminal domain-containing protein</fullName>
    </recommendedName>
</protein>
<dbReference type="RefSeq" id="WP_359275757.1">
    <property type="nucleotide sequence ID" value="NZ_JBEZNA010000068.1"/>
</dbReference>
<dbReference type="Pfam" id="PF18065">
    <property type="entry name" value="PatG_C"/>
    <property type="match status" value="1"/>
</dbReference>
<organism evidence="3 4">
    <name type="scientific">Streptomyces chilikensis</name>
    <dbReference type="NCBI Taxonomy" id="1194079"/>
    <lineage>
        <taxon>Bacteria</taxon>
        <taxon>Bacillati</taxon>
        <taxon>Actinomycetota</taxon>
        <taxon>Actinomycetes</taxon>
        <taxon>Kitasatosporales</taxon>
        <taxon>Streptomycetaceae</taxon>
        <taxon>Streptomyces</taxon>
    </lineage>
</organism>
<evidence type="ECO:0000313" key="3">
    <source>
        <dbReference type="EMBL" id="MEU9580209.1"/>
    </source>
</evidence>